<evidence type="ECO:0000313" key="3">
    <source>
        <dbReference type="EMBL" id="CAA9459340.1"/>
    </source>
</evidence>
<protein>
    <submittedName>
        <fullName evidence="3">2-polyprenyl-6-methoxyphenol hydroxylase and related FAD-dependent oxidoreductases</fullName>
    </submittedName>
</protein>
<proteinExistence type="predicted"/>
<gene>
    <name evidence="3" type="ORF">AVDCRST_MAG28-3001</name>
</gene>
<dbReference type="NCBIfam" id="NF005566">
    <property type="entry name" value="PRK07236.1"/>
    <property type="match status" value="1"/>
</dbReference>
<dbReference type="SUPFAM" id="SSF51905">
    <property type="entry name" value="FAD/NAD(P)-binding domain"/>
    <property type="match status" value="1"/>
</dbReference>
<dbReference type="InterPro" id="IPR036188">
    <property type="entry name" value="FAD/NAD-bd_sf"/>
</dbReference>
<dbReference type="Gene3D" id="3.50.50.60">
    <property type="entry name" value="FAD/NAD(P)-binding domain"/>
    <property type="match status" value="2"/>
</dbReference>
<dbReference type="InterPro" id="IPR054707">
    <property type="entry name" value="DhpH_subs-bd"/>
</dbReference>
<dbReference type="InterPro" id="IPR002938">
    <property type="entry name" value="FAD-bd"/>
</dbReference>
<dbReference type="GO" id="GO:0071949">
    <property type="term" value="F:FAD binding"/>
    <property type="evidence" value="ECO:0007669"/>
    <property type="project" value="InterPro"/>
</dbReference>
<dbReference type="InterPro" id="IPR053212">
    <property type="entry name" value="DHP_3-monooxygenase"/>
</dbReference>
<feature type="domain" description="FAD-binding" evidence="1">
    <location>
        <begin position="20"/>
        <end position="172"/>
    </location>
</feature>
<dbReference type="Pfam" id="PF01494">
    <property type="entry name" value="FAD_binding_3"/>
    <property type="match status" value="1"/>
</dbReference>
<dbReference type="Pfam" id="PF22607">
    <property type="entry name" value="FAD_binding-like"/>
    <property type="match status" value="1"/>
</dbReference>
<feature type="domain" description="2,6-dihydroxypyridine 3-monooxygenase substrate binding" evidence="2">
    <location>
        <begin position="179"/>
        <end position="307"/>
    </location>
</feature>
<dbReference type="PANTHER" id="PTHR47469">
    <property type="entry name" value="MONOOXYGENASE-LIKE"/>
    <property type="match status" value="1"/>
</dbReference>
<evidence type="ECO:0000259" key="1">
    <source>
        <dbReference type="Pfam" id="PF01494"/>
    </source>
</evidence>
<dbReference type="PRINTS" id="PR00420">
    <property type="entry name" value="RNGMNOXGNASE"/>
</dbReference>
<dbReference type="EMBL" id="CADCVE010000069">
    <property type="protein sequence ID" value="CAA9459340.1"/>
    <property type="molecule type" value="Genomic_DNA"/>
</dbReference>
<accession>A0A6J4QYY9</accession>
<dbReference type="AlphaFoldDB" id="A0A6J4QYY9"/>
<evidence type="ECO:0000259" key="2">
    <source>
        <dbReference type="Pfam" id="PF22607"/>
    </source>
</evidence>
<name>A0A6J4QYY9_9ACTN</name>
<organism evidence="3">
    <name type="scientific">uncultured Rubrobacteraceae bacterium</name>
    <dbReference type="NCBI Taxonomy" id="349277"/>
    <lineage>
        <taxon>Bacteria</taxon>
        <taxon>Bacillati</taxon>
        <taxon>Actinomycetota</taxon>
        <taxon>Rubrobacteria</taxon>
        <taxon>Rubrobacterales</taxon>
        <taxon>Rubrobacteraceae</taxon>
        <taxon>environmental samples</taxon>
    </lineage>
</organism>
<sequence>MFGMRNGERDTAYSSDPVRAVVTGGSLGGLASAIALREAGCEVEVFERSQGELLGRGAGIVAQPELLRFLEEHGISTRDEISVPSNMRQYLAPDGGVARAEDSHQYMTSWGAVYQKLRAAFPEERYHQGSNLVGLKQDESGVIACFKDGREEECDLLVGADGTHSTCRRLLLPEVTPEYAGYVAWRGLVKESDLEPALARVFAEKFTFFLERNTQILCYLIPGPSGELGKGERWLNWVWYWNVPEGDELREVLTDTEGATHDDSVPQGRVREPLIQRQEIIAGEVLPDVFRCLFAQTAEPFIQVIQDLSVQRMAFVQVCLAGDAAFVPRPHTAASTSKATTNAAALAESLRRHGNDVAAALKFWEPAQLRLGRQLEEYGKSLGDSSQFGP</sequence>
<dbReference type="PANTHER" id="PTHR47469:SF2">
    <property type="entry name" value="OS06G0597600 PROTEIN"/>
    <property type="match status" value="1"/>
</dbReference>
<dbReference type="SUPFAM" id="SSF54373">
    <property type="entry name" value="FAD-linked reductases, C-terminal domain"/>
    <property type="match status" value="1"/>
</dbReference>
<reference evidence="3" key="1">
    <citation type="submission" date="2020-02" db="EMBL/GenBank/DDBJ databases">
        <authorList>
            <person name="Meier V. D."/>
        </authorList>
    </citation>
    <scope>NUCLEOTIDE SEQUENCE</scope>
    <source>
        <strain evidence="3">AVDCRST_MAG28</strain>
    </source>
</reference>